<keyword evidence="1" id="KW-0812">Transmembrane</keyword>
<dbReference type="STRING" id="1513271.XM47_16185"/>
<dbReference type="OrthoDB" id="6219137at2"/>
<keyword evidence="2" id="KW-0732">Signal</keyword>
<keyword evidence="4" id="KW-1185">Reference proteome</keyword>
<evidence type="ECO:0000256" key="1">
    <source>
        <dbReference type="SAM" id="Phobius"/>
    </source>
</evidence>
<protein>
    <submittedName>
        <fullName evidence="3">Uncharacterized protein</fullName>
    </submittedName>
</protein>
<dbReference type="EMBL" id="LAZL01000031">
    <property type="protein sequence ID" value="KMT64119.1"/>
    <property type="molecule type" value="Genomic_DNA"/>
</dbReference>
<dbReference type="InterPro" id="IPR022562">
    <property type="entry name" value="DUF3466"/>
</dbReference>
<keyword evidence="1" id="KW-1133">Transmembrane helix</keyword>
<dbReference type="PROSITE" id="PS51257">
    <property type="entry name" value="PROKAR_LIPOPROTEIN"/>
    <property type="match status" value="1"/>
</dbReference>
<feature type="chain" id="PRO_5005298923" evidence="2">
    <location>
        <begin position="24"/>
        <end position="574"/>
    </location>
</feature>
<name>A0A0J8GS40_9ALTE</name>
<accession>A0A0J8GS40</accession>
<dbReference type="Proteomes" id="UP000037600">
    <property type="component" value="Unassembled WGS sequence"/>
</dbReference>
<dbReference type="AlphaFoldDB" id="A0A0J8GS40"/>
<dbReference type="Pfam" id="PF11949">
    <property type="entry name" value="DUF3466"/>
    <property type="match status" value="1"/>
</dbReference>
<evidence type="ECO:0000313" key="3">
    <source>
        <dbReference type="EMBL" id="KMT64119.1"/>
    </source>
</evidence>
<evidence type="ECO:0000256" key="2">
    <source>
        <dbReference type="SAM" id="SignalP"/>
    </source>
</evidence>
<proteinExistence type="predicted"/>
<comment type="caution">
    <text evidence="3">The sequence shown here is derived from an EMBL/GenBank/DDBJ whole genome shotgun (WGS) entry which is preliminary data.</text>
</comment>
<organism evidence="3 4">
    <name type="scientific">Catenovulum maritimum</name>
    <dbReference type="NCBI Taxonomy" id="1513271"/>
    <lineage>
        <taxon>Bacteria</taxon>
        <taxon>Pseudomonadati</taxon>
        <taxon>Pseudomonadota</taxon>
        <taxon>Gammaproteobacteria</taxon>
        <taxon>Alteromonadales</taxon>
        <taxon>Alteromonadaceae</taxon>
        <taxon>Catenovulum</taxon>
    </lineage>
</organism>
<sequence length="574" mass="62573">MIKKLNTYSLAFVSCFTNFFVHAAPAQYELEIIETPTDFKHSYPVDINNSGSAISALVTRFNYPIDMSLLDLDDVDKSLADTLAIRIDTSNGNTLLNEVKRGRFNNVSLSLILTYLDQVQSSGRHQKLGAISIRDAVGVYRAGLSHSSETRELAIFDTISDATDEYTYMNSEAARAINNNAWIVGDASSPYTLTELNDINWLVPEFSHRAYVRLNSGKVTPLIAEESEYFGGVSYATDISDSGYVVGYASVGTTTSLLSAQASCEANDDNVPENLCMSTLMETEGNQLALYKTHAYRWKVNGNGEVVEQTDLGIAIDDSATAAQAQYYSKAYAVNYDGVAVGESHVISVNNRVSSQATVFYQGAATTLIDSSDSPSSKAVDINDNGIVLGNVVNVIGFGSANKSFYYDYSSNAINVTQLDDFAQNADTTARAINNLNQIVGKAEKDSLSGSSVPSIAFLYDIATESIYDLNDYLACDTDLHLVEAVSINDDGVILARATKLDNQYNLLGEAVQDTQDTLQLMVKLKPAAVDFQQCDLNLAEDDLITRKGASISVPFMLVFFITFLFKTSLINRK</sequence>
<feature type="transmembrane region" description="Helical" evidence="1">
    <location>
        <begin position="549"/>
        <end position="566"/>
    </location>
</feature>
<evidence type="ECO:0000313" key="4">
    <source>
        <dbReference type="Proteomes" id="UP000037600"/>
    </source>
</evidence>
<dbReference type="RefSeq" id="WP_048694849.1">
    <property type="nucleotide sequence ID" value="NZ_KQ130503.1"/>
</dbReference>
<gene>
    <name evidence="3" type="ORF">XM47_16185</name>
</gene>
<keyword evidence="1" id="KW-0472">Membrane</keyword>
<reference evidence="3 4" key="1">
    <citation type="submission" date="2015-04" db="EMBL/GenBank/DDBJ databases">
        <title>Draft Genome Sequence of the Novel Agar-Digesting Marine Bacterium Q1.</title>
        <authorList>
            <person name="Li Y."/>
            <person name="Li D."/>
            <person name="Chen G."/>
            <person name="Du Z."/>
        </authorList>
    </citation>
    <scope>NUCLEOTIDE SEQUENCE [LARGE SCALE GENOMIC DNA]</scope>
    <source>
        <strain evidence="3 4">Q1</strain>
    </source>
</reference>
<feature type="signal peptide" evidence="2">
    <location>
        <begin position="1"/>
        <end position="23"/>
    </location>
</feature>